<keyword evidence="3" id="KW-0238">DNA-binding</keyword>
<dbReference type="GO" id="GO:0003677">
    <property type="term" value="F:DNA binding"/>
    <property type="evidence" value="ECO:0007669"/>
    <property type="project" value="UniProtKB-KW"/>
</dbReference>
<accession>A0A103DZD6</accession>
<evidence type="ECO:0000256" key="1">
    <source>
        <dbReference type="ARBA" id="ARBA00009437"/>
    </source>
</evidence>
<keyword evidence="2" id="KW-0805">Transcription regulation</keyword>
<dbReference type="Gene3D" id="3.40.190.10">
    <property type="entry name" value="Periplasmic binding protein-like II"/>
    <property type="match status" value="2"/>
</dbReference>
<reference evidence="6 7" key="1">
    <citation type="submission" date="2015-11" db="EMBL/GenBank/DDBJ databases">
        <title>Expanding the genomic diversity of Burkholderia species for the development of highly accurate diagnostics.</title>
        <authorList>
            <person name="Sahl J."/>
            <person name="Keim P."/>
            <person name="Wagner D."/>
        </authorList>
    </citation>
    <scope>NUCLEOTIDE SEQUENCE [LARGE SCALE GENOMIC DNA]</scope>
    <source>
        <strain evidence="6 7">TSV85</strain>
    </source>
</reference>
<comment type="similarity">
    <text evidence="1">Belongs to the LysR transcriptional regulatory family.</text>
</comment>
<evidence type="ECO:0000256" key="3">
    <source>
        <dbReference type="ARBA" id="ARBA00023125"/>
    </source>
</evidence>
<dbReference type="FunFam" id="1.10.10.10:FF:000001">
    <property type="entry name" value="LysR family transcriptional regulator"/>
    <property type="match status" value="1"/>
</dbReference>
<protein>
    <submittedName>
        <fullName evidence="6">LysR family transcriptional regulator</fullName>
    </submittedName>
</protein>
<dbReference type="GO" id="GO:0003700">
    <property type="term" value="F:DNA-binding transcription factor activity"/>
    <property type="evidence" value="ECO:0007669"/>
    <property type="project" value="InterPro"/>
</dbReference>
<feature type="domain" description="HTH lysR-type" evidence="5">
    <location>
        <begin position="4"/>
        <end position="61"/>
    </location>
</feature>
<dbReference type="CDD" id="cd08414">
    <property type="entry name" value="PBP2_LTTR_aromatics_like"/>
    <property type="match status" value="1"/>
</dbReference>
<dbReference type="InterPro" id="IPR036390">
    <property type="entry name" value="WH_DNA-bd_sf"/>
</dbReference>
<dbReference type="PANTHER" id="PTHR30346">
    <property type="entry name" value="TRANSCRIPTIONAL DUAL REGULATOR HCAR-RELATED"/>
    <property type="match status" value="1"/>
</dbReference>
<evidence type="ECO:0000313" key="7">
    <source>
        <dbReference type="Proteomes" id="UP000062788"/>
    </source>
</evidence>
<dbReference type="AlphaFoldDB" id="A0A103DZD6"/>
<dbReference type="PROSITE" id="PS50931">
    <property type="entry name" value="HTH_LYSR"/>
    <property type="match status" value="1"/>
</dbReference>
<keyword evidence="4" id="KW-0804">Transcription</keyword>
<dbReference type="PANTHER" id="PTHR30346:SF0">
    <property type="entry name" value="HCA OPERON TRANSCRIPTIONAL ACTIVATOR HCAR"/>
    <property type="match status" value="1"/>
</dbReference>
<dbReference type="SUPFAM" id="SSF46785">
    <property type="entry name" value="Winged helix' DNA-binding domain"/>
    <property type="match status" value="1"/>
</dbReference>
<dbReference type="Proteomes" id="UP000062788">
    <property type="component" value="Unassembled WGS sequence"/>
</dbReference>
<dbReference type="SUPFAM" id="SSF53850">
    <property type="entry name" value="Periplasmic binding protein-like II"/>
    <property type="match status" value="1"/>
</dbReference>
<proteinExistence type="inferred from homology"/>
<dbReference type="Pfam" id="PF03466">
    <property type="entry name" value="LysR_substrate"/>
    <property type="match status" value="1"/>
</dbReference>
<organism evidence="6 7">
    <name type="scientific">Burkholderia singularis</name>
    <dbReference type="NCBI Taxonomy" id="1503053"/>
    <lineage>
        <taxon>Bacteria</taxon>
        <taxon>Pseudomonadati</taxon>
        <taxon>Pseudomonadota</taxon>
        <taxon>Betaproteobacteria</taxon>
        <taxon>Burkholderiales</taxon>
        <taxon>Burkholderiaceae</taxon>
        <taxon>Burkholderia</taxon>
        <taxon>pseudomallei group</taxon>
    </lineage>
</organism>
<dbReference type="InterPro" id="IPR000847">
    <property type="entry name" value="LysR_HTH_N"/>
</dbReference>
<dbReference type="InterPro" id="IPR005119">
    <property type="entry name" value="LysR_subst-bd"/>
</dbReference>
<dbReference type="GO" id="GO:0032993">
    <property type="term" value="C:protein-DNA complex"/>
    <property type="evidence" value="ECO:0007669"/>
    <property type="project" value="TreeGrafter"/>
</dbReference>
<evidence type="ECO:0000313" key="6">
    <source>
        <dbReference type="EMBL" id="KVE25345.1"/>
    </source>
</evidence>
<dbReference type="Pfam" id="PF00126">
    <property type="entry name" value="HTH_1"/>
    <property type="match status" value="1"/>
</dbReference>
<keyword evidence="7" id="KW-1185">Reference proteome</keyword>
<evidence type="ECO:0000256" key="4">
    <source>
        <dbReference type="ARBA" id="ARBA00023163"/>
    </source>
</evidence>
<dbReference type="RefSeq" id="WP_059519218.1">
    <property type="nucleotide sequence ID" value="NZ_LOWA01000042.1"/>
</dbReference>
<dbReference type="Gene3D" id="1.10.10.10">
    <property type="entry name" value="Winged helix-like DNA-binding domain superfamily/Winged helix DNA-binding domain"/>
    <property type="match status" value="1"/>
</dbReference>
<sequence>MATLTLRQLEQFLAVAETMSFHRAAERLNMAQPPLTAAIRQLESLLGVRLLERGNRVTALTTAGAVLREEARRTLDQAQRAIELTQRAGQGLIGALRIGFVASATRHVLPPLISRFRHTHPGVALDLTEATTSQQLAALDEDRIDAGIVVLPLEPEVGLHIAQRRLLKSRMVAVLSADHPLAVAPGRSVPLAALAREPWILFPPTEGPGLYATIVNACVAAGFAPHVVQRATQMDTIIGLVAANLGVGLVPEALASTDMASVKFRRLTGPGTPVPYEVALVWRRKDPNPTVAALVDSCTGQDV</sequence>
<dbReference type="PRINTS" id="PR00039">
    <property type="entry name" value="HTHLYSR"/>
</dbReference>
<evidence type="ECO:0000256" key="2">
    <source>
        <dbReference type="ARBA" id="ARBA00023015"/>
    </source>
</evidence>
<dbReference type="InterPro" id="IPR036388">
    <property type="entry name" value="WH-like_DNA-bd_sf"/>
</dbReference>
<name>A0A103DZD6_9BURK</name>
<evidence type="ECO:0000259" key="5">
    <source>
        <dbReference type="PROSITE" id="PS50931"/>
    </source>
</evidence>
<dbReference type="OrthoDB" id="5292387at2"/>
<gene>
    <name evidence="6" type="ORF">WS67_18975</name>
</gene>
<dbReference type="EMBL" id="LOWA01000042">
    <property type="protein sequence ID" value="KVE25345.1"/>
    <property type="molecule type" value="Genomic_DNA"/>
</dbReference>
<comment type="caution">
    <text evidence="6">The sequence shown here is derived from an EMBL/GenBank/DDBJ whole genome shotgun (WGS) entry which is preliminary data.</text>
</comment>